<dbReference type="AlphaFoldDB" id="A0A4Y7PSA9"/>
<evidence type="ECO:0000313" key="3">
    <source>
        <dbReference type="Proteomes" id="UP000294933"/>
    </source>
</evidence>
<keyword evidence="1" id="KW-0812">Transmembrane</keyword>
<feature type="transmembrane region" description="Helical" evidence="1">
    <location>
        <begin position="69"/>
        <end position="87"/>
    </location>
</feature>
<gene>
    <name evidence="2" type="ORF">BD410DRAFT_504905</name>
</gene>
<evidence type="ECO:0000256" key="1">
    <source>
        <dbReference type="SAM" id="Phobius"/>
    </source>
</evidence>
<protein>
    <submittedName>
        <fullName evidence="2">Uncharacterized protein</fullName>
    </submittedName>
</protein>
<organism evidence="2 3">
    <name type="scientific">Rickenella mellea</name>
    <dbReference type="NCBI Taxonomy" id="50990"/>
    <lineage>
        <taxon>Eukaryota</taxon>
        <taxon>Fungi</taxon>
        <taxon>Dikarya</taxon>
        <taxon>Basidiomycota</taxon>
        <taxon>Agaricomycotina</taxon>
        <taxon>Agaricomycetes</taxon>
        <taxon>Hymenochaetales</taxon>
        <taxon>Rickenellaceae</taxon>
        <taxon>Rickenella</taxon>
    </lineage>
</organism>
<evidence type="ECO:0000313" key="2">
    <source>
        <dbReference type="EMBL" id="TDL18264.1"/>
    </source>
</evidence>
<keyword evidence="1" id="KW-0472">Membrane</keyword>
<dbReference type="Proteomes" id="UP000294933">
    <property type="component" value="Unassembled WGS sequence"/>
</dbReference>
<keyword evidence="3" id="KW-1185">Reference proteome</keyword>
<sequence length="107" mass="12161">MAKWWQRCGSHGGQFIHRTFSRVTPLPWTRLVVISYTSVWDVNAYMSWQYQPGIPGSFLLNHPIRNSALMLWAVLPVSCAMLILGDITTLEFGTLPLCQCRRGTIGH</sequence>
<name>A0A4Y7PSA9_9AGAM</name>
<proteinExistence type="predicted"/>
<keyword evidence="1" id="KW-1133">Transmembrane helix</keyword>
<accession>A0A4Y7PSA9</accession>
<dbReference type="EMBL" id="ML170210">
    <property type="protein sequence ID" value="TDL18264.1"/>
    <property type="molecule type" value="Genomic_DNA"/>
</dbReference>
<dbReference type="VEuPathDB" id="FungiDB:BD410DRAFT_504905"/>
<reference evidence="2 3" key="1">
    <citation type="submission" date="2018-06" db="EMBL/GenBank/DDBJ databases">
        <title>A transcriptomic atlas of mushroom development highlights an independent origin of complex multicellularity.</title>
        <authorList>
            <consortium name="DOE Joint Genome Institute"/>
            <person name="Krizsan K."/>
            <person name="Almasi E."/>
            <person name="Merenyi Z."/>
            <person name="Sahu N."/>
            <person name="Viragh M."/>
            <person name="Koszo T."/>
            <person name="Mondo S."/>
            <person name="Kiss B."/>
            <person name="Balint B."/>
            <person name="Kues U."/>
            <person name="Barry K."/>
            <person name="Hegedus J.C."/>
            <person name="Henrissat B."/>
            <person name="Johnson J."/>
            <person name="Lipzen A."/>
            <person name="Ohm R."/>
            <person name="Nagy I."/>
            <person name="Pangilinan J."/>
            <person name="Yan J."/>
            <person name="Xiong Y."/>
            <person name="Grigoriev I.V."/>
            <person name="Hibbett D.S."/>
            <person name="Nagy L.G."/>
        </authorList>
    </citation>
    <scope>NUCLEOTIDE SEQUENCE [LARGE SCALE GENOMIC DNA]</scope>
    <source>
        <strain evidence="2 3">SZMC22713</strain>
    </source>
</reference>